<dbReference type="OrthoDB" id="2374983at2"/>
<evidence type="ECO:0000313" key="2">
    <source>
        <dbReference type="Proteomes" id="UP000233375"/>
    </source>
</evidence>
<sequence>MGEYREIITKAVVAKGRKFTKSHHTICPDHSPSSILGCWIINHTYEAAKVGKKVEITGYYDVNVWYSYDDNTRTEVVTERVEYCDVVKLKYRDPDCLEDHDVIARVLQQPNCIEAVISPNGNKIIVHVEREFIVEVIGETTICVEVCTEHCANDDDDWCDDNEVEDEEFEDLNPDFIVGCEEE</sequence>
<evidence type="ECO:0000313" key="1">
    <source>
        <dbReference type="EMBL" id="PKG23109.1"/>
    </source>
</evidence>
<keyword evidence="1" id="KW-0167">Capsid protein</keyword>
<gene>
    <name evidence="1" type="ORF">CWS01_13635</name>
</gene>
<dbReference type="AlphaFoldDB" id="A0A2N0Z0S4"/>
<dbReference type="InterPro" id="IPR018901">
    <property type="entry name" value="Spore_coat_CotE"/>
</dbReference>
<name>A0A2N0Z0S4_9BACI</name>
<dbReference type="RefSeq" id="WP_101177749.1">
    <property type="nucleotide sequence ID" value="NZ_PISE01000029.1"/>
</dbReference>
<accession>A0A2N0Z0S4</accession>
<organism evidence="1 2">
    <name type="scientific">Niallia nealsonii</name>
    <dbReference type="NCBI Taxonomy" id="115979"/>
    <lineage>
        <taxon>Bacteria</taxon>
        <taxon>Bacillati</taxon>
        <taxon>Bacillota</taxon>
        <taxon>Bacilli</taxon>
        <taxon>Bacillales</taxon>
        <taxon>Bacillaceae</taxon>
        <taxon>Niallia</taxon>
    </lineage>
</organism>
<reference evidence="1 2" key="1">
    <citation type="journal article" date="2003" name="Int. J. Syst. Evol. Microbiol.">
        <title>Bacillus nealsonii sp. nov., isolated from a spacecraft-assembly facility, whose spores are gamma-radiation resistant.</title>
        <authorList>
            <person name="Venkateswaran K."/>
            <person name="Kempf M."/>
            <person name="Chen F."/>
            <person name="Satomi M."/>
            <person name="Nicholson W."/>
            <person name="Kern R."/>
        </authorList>
    </citation>
    <scope>NUCLEOTIDE SEQUENCE [LARGE SCALE GENOMIC DNA]</scope>
    <source>
        <strain evidence="1 2">FO-92</strain>
    </source>
</reference>
<dbReference type="Pfam" id="PF10628">
    <property type="entry name" value="CotE"/>
    <property type="match status" value="1"/>
</dbReference>
<keyword evidence="2" id="KW-1185">Reference proteome</keyword>
<dbReference type="Proteomes" id="UP000233375">
    <property type="component" value="Unassembled WGS sequence"/>
</dbReference>
<dbReference type="EMBL" id="PISE01000029">
    <property type="protein sequence ID" value="PKG23109.1"/>
    <property type="molecule type" value="Genomic_DNA"/>
</dbReference>
<comment type="caution">
    <text evidence="1">The sequence shown here is derived from an EMBL/GenBank/DDBJ whole genome shotgun (WGS) entry which is preliminary data.</text>
</comment>
<protein>
    <submittedName>
        <fullName evidence="1">Outer spore coat protein CotE</fullName>
    </submittedName>
</protein>
<proteinExistence type="predicted"/>
<keyword evidence="1" id="KW-0946">Virion</keyword>